<feature type="signal peptide" evidence="4">
    <location>
        <begin position="1"/>
        <end position="20"/>
    </location>
</feature>
<accession>A0A0W0F489</accession>
<evidence type="ECO:0000256" key="1">
    <source>
        <dbReference type="ARBA" id="ARBA00001973"/>
    </source>
</evidence>
<dbReference type="PANTHER" id="PTHR36575">
    <property type="entry name" value="BINDING PROTEIN, PUTATIVE (AFU_ORTHOLOGUE AFUA_1G14430)-RELATED"/>
    <property type="match status" value="1"/>
</dbReference>
<organism evidence="5 6">
    <name type="scientific">Moniliophthora roreri</name>
    <name type="common">Frosty pod rot fungus</name>
    <name type="synonym">Monilia roreri</name>
    <dbReference type="NCBI Taxonomy" id="221103"/>
    <lineage>
        <taxon>Eukaryota</taxon>
        <taxon>Fungi</taxon>
        <taxon>Dikarya</taxon>
        <taxon>Basidiomycota</taxon>
        <taxon>Agaricomycotina</taxon>
        <taxon>Agaricomycetes</taxon>
        <taxon>Agaricomycetidae</taxon>
        <taxon>Agaricales</taxon>
        <taxon>Marasmiineae</taxon>
        <taxon>Marasmiaceae</taxon>
        <taxon>Moniliophthora</taxon>
    </lineage>
</organism>
<evidence type="ECO:0000256" key="4">
    <source>
        <dbReference type="SAM" id="SignalP"/>
    </source>
</evidence>
<evidence type="ECO:0000313" key="6">
    <source>
        <dbReference type="Proteomes" id="UP000054988"/>
    </source>
</evidence>
<evidence type="ECO:0000256" key="2">
    <source>
        <dbReference type="ARBA" id="ARBA00023008"/>
    </source>
</evidence>
<keyword evidence="2" id="KW-0186">Copper</keyword>
<dbReference type="Proteomes" id="UP000054988">
    <property type="component" value="Unassembled WGS sequence"/>
</dbReference>
<dbReference type="Gene3D" id="2.70.50.70">
    <property type="match status" value="1"/>
</dbReference>
<evidence type="ECO:0000313" key="5">
    <source>
        <dbReference type="EMBL" id="KTB31131.1"/>
    </source>
</evidence>
<dbReference type="InterPro" id="IPR052282">
    <property type="entry name" value="Starch-active_LPMO"/>
</dbReference>
<comment type="cofactor">
    <cofactor evidence="1">
        <name>Cu(2+)</name>
        <dbReference type="ChEBI" id="CHEBI:29036"/>
    </cofactor>
</comment>
<feature type="compositionally biased region" description="Basic residues" evidence="3">
    <location>
        <begin position="500"/>
        <end position="511"/>
    </location>
</feature>
<feature type="region of interest" description="Disordered" evidence="3">
    <location>
        <begin position="480"/>
        <end position="548"/>
    </location>
</feature>
<gene>
    <name evidence="5" type="ORF">WG66_16294</name>
</gene>
<dbReference type="eggNOG" id="ENOG502SXFA">
    <property type="taxonomic scope" value="Eukaryota"/>
</dbReference>
<reference evidence="5 6" key="1">
    <citation type="submission" date="2015-12" db="EMBL/GenBank/DDBJ databases">
        <title>Draft genome sequence of Moniliophthora roreri, the causal agent of frosty pod rot of cacao.</title>
        <authorList>
            <person name="Aime M.C."/>
            <person name="Diaz-Valderrama J.R."/>
            <person name="Kijpornyongpan T."/>
            <person name="Phillips-Mora W."/>
        </authorList>
    </citation>
    <scope>NUCLEOTIDE SEQUENCE [LARGE SCALE GENOMIC DNA]</scope>
    <source>
        <strain evidence="5 6">MCA 2952</strain>
    </source>
</reference>
<feature type="compositionally biased region" description="Polar residues" evidence="3">
    <location>
        <begin position="481"/>
        <end position="497"/>
    </location>
</feature>
<protein>
    <submittedName>
        <fullName evidence="5">Uncharacterized protein</fullName>
    </submittedName>
</protein>
<sequence length="1625" mass="184322">MFKLLVVVLATMVVRTLAHARVTTPTPRKYGSAAEKACGAAVYKVLTSDLTGPIENAQQKIDSAYDAAACHLYFCRGAQYDDNTSNTRVYKAGTTVNMKVDLVAHHTGYANVSVVDLKAQKATSRLFTWPVYADETLGPSKWPKNETDFNITVPDMAGKCSQAGACAIQWFWYATSAEDSALKKQRDFGKAEADVQANGSASGGKSHQKPNDTENVSKVKSRIREFGEYSKVLMDVLDQIKDIHPCIGVAVLAFKTVISLELKRRDNDEKVIVLLLKVQDMMEVLVQLRFISPDATAQNQSFTIQDRLTSICLKVENDIKACGNLCDTYSKKRLIVKLLKGPIYELRLAEFADTFELRQKELELALMMFTAQGVHSTNVSLPKMQDTMHNTNENIHMLLLFQILHSDTEKKMLEFVKSKGGPAKCIEDEETLGELLRIREEADSKEETKPTTQNVPLEAANGMPIWANAPYPTSHGWHTYNPPSVTHQEAHTQSFQHHATPLHRRNRHRRTNVAQAPGGVYHTPPALVDPESQYGTPGPSSFPPASQWPYPVGYSPQGSPQYSVGLQPQYASNPQPSTWYPTGYSSYGVPQYPVGLQPRYASHMQSSIRQHTTTKQEYAHGSAWMPQYSETDGVVDLKVLKRELESDVDEDVKNNMSVFLRKFTEQQRQLVVQLELAIVRQGDRVVEAVRRGPHDRIHDRELRQIWKEMGWKLVVPTIEFVLTLHDYYVSQHHDMHLLDHHFTHLSDLGSEEDSKQALTRVFAAAKRRAEEKWALRSLDITNLDPVSEVFDGDASGYVSVWEANQITSLRPAEWSLLQWLAYWASGRHYAVWQYSSQKIWRLLQDMHILLKERVLPLNRHAIDRYLNGMKTLERVLVSTFECKDPPEGELAQRVAAYVQTEEDRMERVLLALEYEIDGPDTIELITSRYQIERNFFPLVYLLLRRHVSLVRLACDIVLNPREMESAMLSMKTIFKAVKARVKALEALFFQRGFDPSWKFQLYAFGMYHTVYSQMEGFPYFPISDTQLSTPEADIAAPISWLRHRSGQSRLEPQCDGCTDPQKFDMCIGYFMNGFWTGHFWDETDDDVHGLIQFRVSNWDEYNGSFDGEGCYSRGSLRVSGSFNRSTNSLEATFISKVDEGISASEELHIFVSGSLDEVVFSSISLPDQFTISGHWGVSKNNVSGRVDFVQTPAWVYQIKTPLYGQRTASRSRRLWRFALDAVRYQMRCERRVLDKQSLETLGRIRESTVLLKKQLLVGPLSEIDSSRLHDITRVAPPMESRLSLWLARVAYWPPVHLNFTCRECNAAIVGFRYIYLQAGNVFYDRICSASAKSLSWDNIWIDEVRIRTSRVIHRVDEQQLIDKAVGLEEYVLSRPAIRALDTSPTLFMPSPHTPRSSRYNWRSNIWPLLNEIKSKLGTRRFSKTANRTEDGVRFGVPGLAYQDSGPIISSPVSDDIRCGCCDKVLSGGDQEAIWICLQCSDLTRGEVLYICTRCELMNRSCPRDDRNHSLDHHLLQTGLRPHKEQPLPPPPWLLPPPSFIGRIKTALRIGRKDQKAPFPVPAGVPTPQVIIVPPPQQSFMSRMKTALRIGRKDQRRTSSPAYLTGPLVPPAVTQPTSGPPVIVTL</sequence>
<feature type="region of interest" description="Disordered" evidence="3">
    <location>
        <begin position="193"/>
        <end position="217"/>
    </location>
</feature>
<evidence type="ECO:0000256" key="3">
    <source>
        <dbReference type="SAM" id="MobiDB-lite"/>
    </source>
</evidence>
<proteinExistence type="predicted"/>
<comment type="caution">
    <text evidence="5">The sequence shown here is derived from an EMBL/GenBank/DDBJ whole genome shotgun (WGS) entry which is preliminary data.</text>
</comment>
<feature type="chain" id="PRO_5006901363" evidence="4">
    <location>
        <begin position="21"/>
        <end position="1625"/>
    </location>
</feature>
<name>A0A0W0F489_MONRR</name>
<dbReference type="PANTHER" id="PTHR36575:SF2">
    <property type="entry name" value="CHITIN-BINDING TYPE-4 DOMAIN-CONTAINING PROTEIN-RELATED"/>
    <property type="match status" value="1"/>
</dbReference>
<feature type="region of interest" description="Disordered" evidence="3">
    <location>
        <begin position="1591"/>
        <end position="1625"/>
    </location>
</feature>
<dbReference type="EMBL" id="LATX01002350">
    <property type="protein sequence ID" value="KTB31131.1"/>
    <property type="molecule type" value="Genomic_DNA"/>
</dbReference>
<keyword evidence="4" id="KW-0732">Signal</keyword>